<keyword evidence="4 8" id="KW-0547">Nucleotide-binding</keyword>
<evidence type="ECO:0000313" key="10">
    <source>
        <dbReference type="EMBL" id="MBU5491079.1"/>
    </source>
</evidence>
<dbReference type="Proteomes" id="UP000783588">
    <property type="component" value="Unassembled WGS sequence"/>
</dbReference>
<dbReference type="Pfam" id="PF02844">
    <property type="entry name" value="GARS_N"/>
    <property type="match status" value="1"/>
</dbReference>
<dbReference type="NCBIfam" id="TIGR00877">
    <property type="entry name" value="purD"/>
    <property type="match status" value="1"/>
</dbReference>
<evidence type="ECO:0000256" key="7">
    <source>
        <dbReference type="HAMAP-Rule" id="MF_00138"/>
    </source>
</evidence>
<evidence type="ECO:0000256" key="1">
    <source>
        <dbReference type="ARBA" id="ARBA00001936"/>
    </source>
</evidence>
<dbReference type="InterPro" id="IPR000115">
    <property type="entry name" value="PRibGlycinamide_synth"/>
</dbReference>
<comment type="cofactor">
    <cofactor evidence="2">
        <name>Mg(2+)</name>
        <dbReference type="ChEBI" id="CHEBI:18420"/>
    </cofactor>
</comment>
<evidence type="ECO:0000256" key="6">
    <source>
        <dbReference type="ARBA" id="ARBA00022840"/>
    </source>
</evidence>
<evidence type="ECO:0000256" key="4">
    <source>
        <dbReference type="ARBA" id="ARBA00022741"/>
    </source>
</evidence>
<protein>
    <recommendedName>
        <fullName evidence="7">Phosphoribosylamine--glycine ligase</fullName>
        <ecNumber evidence="7">6.3.4.13</ecNumber>
    </recommendedName>
    <alternativeName>
        <fullName evidence="7">GARS</fullName>
    </alternativeName>
    <alternativeName>
        <fullName evidence="7">Glycinamide ribonucleotide synthetase</fullName>
    </alternativeName>
    <alternativeName>
        <fullName evidence="7">Phosphoribosylglycinamide synthetase</fullName>
    </alternativeName>
</protein>
<comment type="cofactor">
    <cofactor evidence="1">
        <name>Mn(2+)</name>
        <dbReference type="ChEBI" id="CHEBI:29035"/>
    </cofactor>
</comment>
<sequence>MKVLVIGSGGREHAVCMTLAKSPKVDTIWCAPGNGGIADVATCVDIKATDIDGVVAFSKENKPDLVVVTPDDPLALGMVDALEAVGIRAFGPHKNAAVIEGSKSFAKDLMQKYNIPTAGYAVFENSADAIAYIKENGAPIVIKADGLALGKGVTVAMTEEEAIAAVHDAIDDGKFGGAGARVVIEEFLTGPEVSVLAFVDGKNLSTMPSAQDHKRAYDHDEGPNTGGMGAFSPSRFYTEDIAQTCMETIFRPTVDAMAAEGRPFSGVLYFGLMLTPKGPKVIEYNARFGDPETQAVLSRLDSDLFDIMNAVIDGKLDEMDIKWADNAACCVVMASGGYPLAYEKGKEIHGLDAVTESVVFHAGTAKKDGKIVTNGGRVLGVTATAPTLDEAIQKAYADVKKISFDKAHYRLDIGIKKG</sequence>
<evidence type="ECO:0000256" key="8">
    <source>
        <dbReference type="PROSITE-ProRule" id="PRU00409"/>
    </source>
</evidence>
<dbReference type="InterPro" id="IPR011761">
    <property type="entry name" value="ATP-grasp"/>
</dbReference>
<dbReference type="PROSITE" id="PS00184">
    <property type="entry name" value="GARS"/>
    <property type="match status" value="1"/>
</dbReference>
<feature type="domain" description="ATP-grasp" evidence="9">
    <location>
        <begin position="107"/>
        <end position="313"/>
    </location>
</feature>
<dbReference type="PANTHER" id="PTHR43472">
    <property type="entry name" value="PHOSPHORIBOSYLAMINE--GLYCINE LIGASE"/>
    <property type="match status" value="1"/>
</dbReference>
<evidence type="ECO:0000256" key="5">
    <source>
        <dbReference type="ARBA" id="ARBA00022755"/>
    </source>
</evidence>
<reference evidence="10 11" key="1">
    <citation type="submission" date="2021-06" db="EMBL/GenBank/DDBJ databases">
        <authorList>
            <person name="Sun Q."/>
            <person name="Li D."/>
        </authorList>
    </citation>
    <scope>NUCLEOTIDE SEQUENCE [LARGE SCALE GENOMIC DNA]</scope>
    <source>
        <strain evidence="10 11">MSJd-7</strain>
    </source>
</reference>
<evidence type="ECO:0000259" key="9">
    <source>
        <dbReference type="PROSITE" id="PS50975"/>
    </source>
</evidence>
<dbReference type="HAMAP" id="MF_00138">
    <property type="entry name" value="GARS"/>
    <property type="match status" value="1"/>
</dbReference>
<name>A0ABS6EW40_9FIRM</name>
<dbReference type="InterPro" id="IPR020562">
    <property type="entry name" value="PRibGlycinamide_synth_N"/>
</dbReference>
<dbReference type="EC" id="6.3.4.13" evidence="7"/>
<dbReference type="InterPro" id="IPR020560">
    <property type="entry name" value="PRibGlycinamide_synth_C-dom"/>
</dbReference>
<accession>A0ABS6EW40</accession>
<keyword evidence="5 7" id="KW-0658">Purine biosynthesis</keyword>
<dbReference type="InterPro" id="IPR020561">
    <property type="entry name" value="PRibGlycinamid_synth_ATP-grasp"/>
</dbReference>
<organism evidence="10 11">
    <name type="scientific">Butyricicoccus intestinisimiae</name>
    <dbReference type="NCBI Taxonomy" id="2841509"/>
    <lineage>
        <taxon>Bacteria</taxon>
        <taxon>Bacillati</taxon>
        <taxon>Bacillota</taxon>
        <taxon>Clostridia</taxon>
        <taxon>Eubacteriales</taxon>
        <taxon>Butyricicoccaceae</taxon>
        <taxon>Butyricicoccus</taxon>
    </lineage>
</organism>
<comment type="catalytic activity">
    <reaction evidence="7">
        <text>5-phospho-beta-D-ribosylamine + glycine + ATP = N(1)-(5-phospho-beta-D-ribosyl)glycinamide + ADP + phosphate + H(+)</text>
        <dbReference type="Rhea" id="RHEA:17453"/>
        <dbReference type="ChEBI" id="CHEBI:15378"/>
        <dbReference type="ChEBI" id="CHEBI:30616"/>
        <dbReference type="ChEBI" id="CHEBI:43474"/>
        <dbReference type="ChEBI" id="CHEBI:57305"/>
        <dbReference type="ChEBI" id="CHEBI:58681"/>
        <dbReference type="ChEBI" id="CHEBI:143788"/>
        <dbReference type="ChEBI" id="CHEBI:456216"/>
        <dbReference type="EC" id="6.3.4.13"/>
    </reaction>
</comment>
<comment type="pathway">
    <text evidence="7">Purine metabolism; IMP biosynthesis via de novo pathway; N(1)-(5-phospho-D-ribosyl)glycinamide from 5-phospho-alpha-D-ribose 1-diphosphate: step 2/2.</text>
</comment>
<dbReference type="Pfam" id="PF01071">
    <property type="entry name" value="GARS_A"/>
    <property type="match status" value="1"/>
</dbReference>
<keyword evidence="6 8" id="KW-0067">ATP-binding</keyword>
<dbReference type="PROSITE" id="PS50975">
    <property type="entry name" value="ATP_GRASP"/>
    <property type="match status" value="1"/>
</dbReference>
<dbReference type="SMART" id="SM01210">
    <property type="entry name" value="GARS_C"/>
    <property type="match status" value="1"/>
</dbReference>
<dbReference type="GO" id="GO:0004637">
    <property type="term" value="F:phosphoribosylamine-glycine ligase activity"/>
    <property type="evidence" value="ECO:0007669"/>
    <property type="project" value="UniProtKB-EC"/>
</dbReference>
<dbReference type="PANTHER" id="PTHR43472:SF1">
    <property type="entry name" value="PHOSPHORIBOSYLAMINE--GLYCINE LIGASE, CHLOROPLASTIC"/>
    <property type="match status" value="1"/>
</dbReference>
<gene>
    <name evidence="7 10" type="primary">purD</name>
    <name evidence="10" type="ORF">KQI75_10690</name>
</gene>
<keyword evidence="3 7" id="KW-0436">Ligase</keyword>
<keyword evidence="11" id="KW-1185">Reference proteome</keyword>
<dbReference type="InterPro" id="IPR020559">
    <property type="entry name" value="PRibGlycinamide_synth_CS"/>
</dbReference>
<evidence type="ECO:0000313" key="11">
    <source>
        <dbReference type="Proteomes" id="UP000783588"/>
    </source>
</evidence>
<evidence type="ECO:0000256" key="3">
    <source>
        <dbReference type="ARBA" id="ARBA00022598"/>
    </source>
</evidence>
<proteinExistence type="inferred from homology"/>
<comment type="similarity">
    <text evidence="7">Belongs to the GARS family.</text>
</comment>
<dbReference type="EMBL" id="JAHLQI010000006">
    <property type="protein sequence ID" value="MBU5491079.1"/>
    <property type="molecule type" value="Genomic_DNA"/>
</dbReference>
<evidence type="ECO:0000256" key="2">
    <source>
        <dbReference type="ARBA" id="ARBA00001946"/>
    </source>
</evidence>
<comment type="caution">
    <text evidence="10">The sequence shown here is derived from an EMBL/GenBank/DDBJ whole genome shotgun (WGS) entry which is preliminary data.</text>
</comment>
<dbReference type="Pfam" id="PF02843">
    <property type="entry name" value="GARS_C"/>
    <property type="match status" value="1"/>
</dbReference>
<dbReference type="SMART" id="SM01209">
    <property type="entry name" value="GARS_A"/>
    <property type="match status" value="1"/>
</dbReference>
<dbReference type="RefSeq" id="WP_216470794.1">
    <property type="nucleotide sequence ID" value="NZ_JAHLQI010000006.1"/>
</dbReference>